<dbReference type="RefSeq" id="WP_071165603.1">
    <property type="nucleotide sequence ID" value="NZ_CP017781.1"/>
</dbReference>
<accession>A0A1D9M9R6</accession>
<keyword evidence="2" id="KW-1185">Reference proteome</keyword>
<dbReference type="EMBL" id="CP017781">
    <property type="protein sequence ID" value="AOZ68602.1"/>
    <property type="molecule type" value="Genomic_DNA"/>
</dbReference>
<dbReference type="KEGG" id="rhp:LPB142_04105"/>
<gene>
    <name evidence="1" type="ORF">LPB142_04105</name>
</gene>
<organism evidence="1 2">
    <name type="scientific">Rhodobacter xanthinilyticus</name>
    <dbReference type="NCBI Taxonomy" id="1850250"/>
    <lineage>
        <taxon>Bacteria</taxon>
        <taxon>Pseudomonadati</taxon>
        <taxon>Pseudomonadota</taxon>
        <taxon>Alphaproteobacteria</taxon>
        <taxon>Rhodobacterales</taxon>
        <taxon>Rhodobacter group</taxon>
        <taxon>Rhodobacter</taxon>
    </lineage>
</organism>
<dbReference type="AlphaFoldDB" id="A0A1D9M9R6"/>
<dbReference type="STRING" id="1850250.LPB142_04105"/>
<name>A0A1D9M9R6_9RHOB</name>
<reference evidence="1 2" key="1">
    <citation type="submission" date="2016-10" db="EMBL/GenBank/DDBJ databases">
        <title>Rhodobacter sp. LPB0142, isolated from sea water.</title>
        <authorList>
            <person name="Kim E."/>
            <person name="Yi H."/>
        </authorList>
    </citation>
    <scope>NUCLEOTIDE SEQUENCE [LARGE SCALE GENOMIC DNA]</scope>
    <source>
        <strain evidence="1 2">LPB0142</strain>
    </source>
</reference>
<protein>
    <submittedName>
        <fullName evidence="1">Uncharacterized protein</fullName>
    </submittedName>
</protein>
<proteinExistence type="predicted"/>
<evidence type="ECO:0000313" key="1">
    <source>
        <dbReference type="EMBL" id="AOZ68602.1"/>
    </source>
</evidence>
<evidence type="ECO:0000313" key="2">
    <source>
        <dbReference type="Proteomes" id="UP000176562"/>
    </source>
</evidence>
<sequence>MTHERMTISLYDVASALNVSEAAARGWLLRSGAIPHFARSRYPALMRPDEIIVRLRGARKRGCTSNEAFAILQIDAQRRDAEPGIPFGADCERRAAELRACLTELELSRYLAVRGALHAGLIGALWAEAFKADVGVLLDLALIHPSVMLYVFGGDHSELPQSADAWRHWGHAFAVPQLATLRHLQKEAA</sequence>
<dbReference type="Proteomes" id="UP000176562">
    <property type="component" value="Chromosome"/>
</dbReference>